<dbReference type="SUPFAM" id="SSF54523">
    <property type="entry name" value="Pili subunits"/>
    <property type="match status" value="1"/>
</dbReference>
<keyword evidence="1" id="KW-0472">Membrane</keyword>
<dbReference type="NCBIfam" id="TIGR02532">
    <property type="entry name" value="IV_pilin_GFxxxE"/>
    <property type="match status" value="1"/>
</dbReference>
<dbReference type="Proteomes" id="UP000240009">
    <property type="component" value="Unassembled WGS sequence"/>
</dbReference>
<organism evidence="3 4">
    <name type="scientific">Blastopirellula marina</name>
    <dbReference type="NCBI Taxonomy" id="124"/>
    <lineage>
        <taxon>Bacteria</taxon>
        <taxon>Pseudomonadati</taxon>
        <taxon>Planctomycetota</taxon>
        <taxon>Planctomycetia</taxon>
        <taxon>Pirellulales</taxon>
        <taxon>Pirellulaceae</taxon>
        <taxon>Blastopirellula</taxon>
    </lineage>
</organism>
<evidence type="ECO:0000313" key="4">
    <source>
        <dbReference type="Proteomes" id="UP000240009"/>
    </source>
</evidence>
<dbReference type="NCBIfam" id="TIGR04294">
    <property type="entry name" value="pre_pil_HX9DG"/>
    <property type="match status" value="1"/>
</dbReference>
<dbReference type="InterPro" id="IPR012902">
    <property type="entry name" value="N_methyl_site"/>
</dbReference>
<dbReference type="RefSeq" id="WP_105349952.1">
    <property type="nucleotide sequence ID" value="NZ_PUIA01000016.1"/>
</dbReference>
<accession>A0A2S8G2S1</accession>
<name>A0A2S8G2S1_9BACT</name>
<proteinExistence type="predicted"/>
<reference evidence="3 4" key="1">
    <citation type="submission" date="2018-02" db="EMBL/GenBank/DDBJ databases">
        <title>Comparative genomes isolates from brazilian mangrove.</title>
        <authorList>
            <person name="Araujo J.E."/>
            <person name="Taketani R.G."/>
            <person name="Silva M.C.P."/>
            <person name="Loureco M.V."/>
            <person name="Andreote F.D."/>
        </authorList>
    </citation>
    <scope>NUCLEOTIDE SEQUENCE [LARGE SCALE GENOMIC DNA]</scope>
    <source>
        <strain evidence="3 4">HEX-2 MGV</strain>
    </source>
</reference>
<dbReference type="Gene3D" id="3.30.700.10">
    <property type="entry name" value="Glycoprotein, Type 4 Pilin"/>
    <property type="match status" value="1"/>
</dbReference>
<protein>
    <submittedName>
        <fullName evidence="3">Prepilin-type cleavage/methylation domain-containing protein</fullName>
    </submittedName>
</protein>
<evidence type="ECO:0000256" key="1">
    <source>
        <dbReference type="SAM" id="Phobius"/>
    </source>
</evidence>
<comment type="caution">
    <text evidence="3">The sequence shown here is derived from an EMBL/GenBank/DDBJ whole genome shotgun (WGS) entry which is preliminary data.</text>
</comment>
<evidence type="ECO:0000313" key="3">
    <source>
        <dbReference type="EMBL" id="PQO38752.1"/>
    </source>
</evidence>
<dbReference type="OrthoDB" id="255848at2"/>
<sequence>MALRSHSVVKNGFTLVELLVVIAIIGVLIALLLPAVQQARESARRTQCVNNLKQVGLAVHNFHDTFGELPPSRIQYEYLGWSALLLPFMEQNNLFDQLDLKQKYKDQTTAAQQASVSGYVCPSRHQEGDLTKVVQSINADNGAVWDYATVSGSSGDNSIIRQLGKEKGMLIVAKGNKDQYSSQTNFASVTDGLTNTIMIGERHVQIDKLKDETTGHDGPILSGWAYTTMRAAGPDYPLASNMRDDVDGVAHLVFGSFHPGITNFVMGDGSVRSIQVNIDEDNLGRLASRDDGQVISVEF</sequence>
<keyword evidence="1" id="KW-0812">Transmembrane</keyword>
<gene>
    <name evidence="3" type="ORF">C5Y96_02405</name>
</gene>
<dbReference type="InterPro" id="IPR045584">
    <property type="entry name" value="Pilin-like"/>
</dbReference>
<keyword evidence="1" id="KW-1133">Transmembrane helix</keyword>
<feature type="transmembrane region" description="Helical" evidence="1">
    <location>
        <begin position="12"/>
        <end position="36"/>
    </location>
</feature>
<evidence type="ECO:0000259" key="2">
    <source>
        <dbReference type="Pfam" id="PF07596"/>
    </source>
</evidence>
<dbReference type="AlphaFoldDB" id="A0A2S8G2S1"/>
<dbReference type="EMBL" id="PUIA01000016">
    <property type="protein sequence ID" value="PQO38752.1"/>
    <property type="molecule type" value="Genomic_DNA"/>
</dbReference>
<dbReference type="Pfam" id="PF07596">
    <property type="entry name" value="SBP_bac_10"/>
    <property type="match status" value="1"/>
</dbReference>
<feature type="domain" description="DUF1559" evidence="2">
    <location>
        <begin position="37"/>
        <end position="280"/>
    </location>
</feature>
<dbReference type="PANTHER" id="PTHR30093">
    <property type="entry name" value="GENERAL SECRETION PATHWAY PROTEIN G"/>
    <property type="match status" value="1"/>
</dbReference>
<dbReference type="InterPro" id="IPR011453">
    <property type="entry name" value="DUF1559"/>
</dbReference>
<dbReference type="PANTHER" id="PTHR30093:SF2">
    <property type="entry name" value="TYPE II SECRETION SYSTEM PROTEIN H"/>
    <property type="match status" value="1"/>
</dbReference>
<dbReference type="Pfam" id="PF07963">
    <property type="entry name" value="N_methyl"/>
    <property type="match status" value="1"/>
</dbReference>
<dbReference type="InterPro" id="IPR027558">
    <property type="entry name" value="Pre_pil_HX9DG_C"/>
</dbReference>